<comment type="caution">
    <text evidence="2">The sequence shown here is derived from an EMBL/GenBank/DDBJ whole genome shotgun (WGS) entry which is preliminary data.</text>
</comment>
<feature type="region of interest" description="Disordered" evidence="1">
    <location>
        <begin position="91"/>
        <end position="114"/>
    </location>
</feature>
<feature type="compositionally biased region" description="Acidic residues" evidence="1">
    <location>
        <begin position="341"/>
        <end position="354"/>
    </location>
</feature>
<evidence type="ECO:0000256" key="1">
    <source>
        <dbReference type="SAM" id="MobiDB-lite"/>
    </source>
</evidence>
<name>A0AAN8MQC0_9PEZI</name>
<feature type="compositionally biased region" description="Basic residues" evidence="1">
    <location>
        <begin position="287"/>
        <end position="300"/>
    </location>
</feature>
<protein>
    <submittedName>
        <fullName evidence="2">Uncharacterized protein</fullName>
    </submittedName>
</protein>
<evidence type="ECO:0000313" key="3">
    <source>
        <dbReference type="Proteomes" id="UP001313282"/>
    </source>
</evidence>
<keyword evidence="3" id="KW-1185">Reference proteome</keyword>
<dbReference type="Proteomes" id="UP001313282">
    <property type="component" value="Unassembled WGS sequence"/>
</dbReference>
<sequence>MNCITKQQKSRYSCNNEDCLTIVRNLAIFQREAGDGAQKSLPSYMRPTIASSMRTVSKSQTIPAVTKQRTFLPVQLRGGVVPQGTKKAMAKAGAAATPRKASATTKGKTTTTTTTMKKTTKVEVTTKTTTTTVTTTASPEAPVEGPETVPGKLAAFPATTATAETTTASPEAPVEGPETVPGKLVALSATTAEGVGGSGAAPPAAPVEGPKIVPEKLVARSATRAMTGATGNASPRAERPRKYSRTLGGLAELLSTQSPTGIFLWGRMGEWKRVAREFLKKFPEKERRKRREEREKRKKELRGSEGHFVVRAPKLPTIEEEGEGSEEEEEDEGTVVRYDISDEEEEADGEESEEGSVIRYDISGEEEEDSD</sequence>
<feature type="region of interest" description="Disordered" evidence="1">
    <location>
        <begin position="285"/>
        <end position="371"/>
    </location>
</feature>
<reference evidence="2 3" key="1">
    <citation type="submission" date="2019-10" db="EMBL/GenBank/DDBJ databases">
        <authorList>
            <person name="Palmer J.M."/>
        </authorList>
    </citation>
    <scope>NUCLEOTIDE SEQUENCE [LARGE SCALE GENOMIC DNA]</scope>
    <source>
        <strain evidence="2 3">TWF718</strain>
    </source>
</reference>
<proteinExistence type="predicted"/>
<evidence type="ECO:0000313" key="2">
    <source>
        <dbReference type="EMBL" id="KAK6337008.1"/>
    </source>
</evidence>
<accession>A0AAN8MQC0</accession>
<organism evidence="2 3">
    <name type="scientific">Orbilia javanica</name>
    <dbReference type="NCBI Taxonomy" id="47235"/>
    <lineage>
        <taxon>Eukaryota</taxon>
        <taxon>Fungi</taxon>
        <taxon>Dikarya</taxon>
        <taxon>Ascomycota</taxon>
        <taxon>Pezizomycotina</taxon>
        <taxon>Orbiliomycetes</taxon>
        <taxon>Orbiliales</taxon>
        <taxon>Orbiliaceae</taxon>
        <taxon>Orbilia</taxon>
    </lineage>
</organism>
<feature type="compositionally biased region" description="Acidic residues" evidence="1">
    <location>
        <begin position="318"/>
        <end position="333"/>
    </location>
</feature>
<feature type="region of interest" description="Disordered" evidence="1">
    <location>
        <begin position="130"/>
        <end position="150"/>
    </location>
</feature>
<dbReference type="EMBL" id="JAVHNR010000007">
    <property type="protein sequence ID" value="KAK6337008.1"/>
    <property type="molecule type" value="Genomic_DNA"/>
</dbReference>
<dbReference type="AlphaFoldDB" id="A0AAN8MQC0"/>
<gene>
    <name evidence="2" type="ORF">TWF718_009794</name>
</gene>